<dbReference type="PANTHER" id="PTHR10110">
    <property type="entry name" value="SODIUM/HYDROGEN EXCHANGER"/>
    <property type="match status" value="1"/>
</dbReference>
<feature type="transmembrane region" description="Helical" evidence="10">
    <location>
        <begin position="356"/>
        <end position="377"/>
    </location>
</feature>
<dbReference type="InterPro" id="IPR018422">
    <property type="entry name" value="Cation/H_exchanger_CPA1"/>
</dbReference>
<evidence type="ECO:0000256" key="1">
    <source>
        <dbReference type="ARBA" id="ARBA00004651"/>
    </source>
</evidence>
<feature type="transmembrane region" description="Helical" evidence="10">
    <location>
        <begin position="110"/>
        <end position="131"/>
    </location>
</feature>
<evidence type="ECO:0000313" key="12">
    <source>
        <dbReference type="EMBL" id="MBO1306614.1"/>
    </source>
</evidence>
<evidence type="ECO:0000256" key="6">
    <source>
        <dbReference type="ARBA" id="ARBA00023053"/>
    </source>
</evidence>
<keyword evidence="4 10" id="KW-0812">Transmembrane</keyword>
<feature type="domain" description="Cation/H+ exchanger transmembrane" evidence="11">
    <location>
        <begin position="12"/>
        <end position="407"/>
    </location>
</feature>
<comment type="caution">
    <text evidence="12">The sequence shown here is derived from an EMBL/GenBank/DDBJ whole genome shotgun (WGS) entry which is preliminary data.</text>
</comment>
<dbReference type="Pfam" id="PF00999">
    <property type="entry name" value="Na_H_Exchanger"/>
    <property type="match status" value="1"/>
</dbReference>
<comment type="subcellular location">
    <subcellularLocation>
        <location evidence="1">Cell membrane</location>
        <topology evidence="1">Multi-pass membrane protein</topology>
    </subcellularLocation>
</comment>
<feature type="transmembrane region" description="Helical" evidence="10">
    <location>
        <begin position="84"/>
        <end position="104"/>
    </location>
</feature>
<keyword evidence="9" id="KW-0739">Sodium transport</keyword>
<dbReference type="Gene3D" id="6.10.140.1330">
    <property type="match status" value="1"/>
</dbReference>
<feature type="transmembrane region" description="Helical" evidence="10">
    <location>
        <begin position="272"/>
        <end position="291"/>
    </location>
</feature>
<protein>
    <submittedName>
        <fullName evidence="12">Sodium:proton antiporter</fullName>
    </submittedName>
</protein>
<feature type="transmembrane region" description="Helical" evidence="10">
    <location>
        <begin position="522"/>
        <end position="541"/>
    </location>
</feature>
<evidence type="ECO:0000256" key="8">
    <source>
        <dbReference type="ARBA" id="ARBA00023136"/>
    </source>
</evidence>
<proteinExistence type="predicted"/>
<evidence type="ECO:0000256" key="7">
    <source>
        <dbReference type="ARBA" id="ARBA00023065"/>
    </source>
</evidence>
<evidence type="ECO:0000256" key="5">
    <source>
        <dbReference type="ARBA" id="ARBA00022989"/>
    </source>
</evidence>
<dbReference type="EMBL" id="JAFREM010000016">
    <property type="protein sequence ID" value="MBO1306614.1"/>
    <property type="molecule type" value="Genomic_DNA"/>
</dbReference>
<feature type="transmembrane region" description="Helical" evidence="10">
    <location>
        <begin position="31"/>
        <end position="49"/>
    </location>
</feature>
<accession>A0ABS3LAF6</accession>
<feature type="transmembrane region" description="Helical" evidence="10">
    <location>
        <begin position="180"/>
        <end position="200"/>
    </location>
</feature>
<dbReference type="RefSeq" id="WP_207673539.1">
    <property type="nucleotide sequence ID" value="NZ_JAFREM010000016.1"/>
</dbReference>
<name>A0ABS3LAF6_9ENTE</name>
<dbReference type="PANTHER" id="PTHR10110:SF86">
    <property type="entry name" value="SODIUM_HYDROGEN EXCHANGER 7"/>
    <property type="match status" value="1"/>
</dbReference>
<organism evidence="12 13">
    <name type="scientific">Candidatus Enterococcus moelleringii</name>
    <dbReference type="NCBI Taxonomy" id="2815325"/>
    <lineage>
        <taxon>Bacteria</taxon>
        <taxon>Bacillati</taxon>
        <taxon>Bacillota</taxon>
        <taxon>Bacilli</taxon>
        <taxon>Lactobacillales</taxon>
        <taxon>Enterococcaceae</taxon>
        <taxon>Enterococcus</taxon>
    </lineage>
</organism>
<keyword evidence="6" id="KW-0915">Sodium</keyword>
<evidence type="ECO:0000259" key="11">
    <source>
        <dbReference type="Pfam" id="PF00999"/>
    </source>
</evidence>
<evidence type="ECO:0000256" key="4">
    <source>
        <dbReference type="ARBA" id="ARBA00022692"/>
    </source>
</evidence>
<keyword evidence="3" id="KW-1003">Cell membrane</keyword>
<evidence type="ECO:0000256" key="10">
    <source>
        <dbReference type="SAM" id="Phobius"/>
    </source>
</evidence>
<feature type="transmembrane region" description="Helical" evidence="10">
    <location>
        <begin position="152"/>
        <end position="174"/>
    </location>
</feature>
<feature type="transmembrane region" description="Helical" evidence="10">
    <location>
        <begin position="384"/>
        <end position="407"/>
    </location>
</feature>
<gene>
    <name evidence="12" type="ORF">JZO70_10595</name>
</gene>
<evidence type="ECO:0000256" key="2">
    <source>
        <dbReference type="ARBA" id="ARBA00022448"/>
    </source>
</evidence>
<sequence>MILIEIIIFLAITITLSNVLAKVFPSIPMFMIQIVLGILLGLTEIGRSINFEPEVFLVMIIAPLLFREGETADIPAILKHSGTILFLAFGGVILTLVSLGFALHGLLPTIPLAACLAFGAALGPTDAVAVNSLAKRLKMPDSVMHILEGEGLLNDASGVTAFQFAVAALMTGHFSATEASLTLLLSTLGGVLAGVVVVYLKRQSIQLIERISARDITGYLLIELTLPFLAYLVAEIFHSSGIIAAVVCGVLESRGFRKISLFDAELSNVTETSWQTISFTLNALVFLFLGIELSQVFSPIWNSETYSNLHLFFIVVLLTALLFLIRFLFITLFYTITKGLKQTHRHLHERLLLTVGGVKGTVSIATIFILPAVIGGVDFPERSLLLFITACVTFLSLIMGMILLPILSDGEVTPVANPRQMEIYREVIACLEEDLETRELSEKENFAIQAVITNYQDHIQELFTDTMSDSSQQEFQEVQALMLSIERDGLDESYRKRKINMDSYRLYSLFISRFQNSIPHQILSFLSFWIIVVQRIIRVILHPRLFWQRRQARGLRRVIDRQDVSAVREVFLKNSQTILASLENLRDVYDEDLIDFFVEERRNLMEQVDKRGLFGTILIQQDPMYTKELLRGYYLERKIIDEHESRDEISTFEANDYRHRVNMLESYAMRQPADPPFRFIMRKKKPEKPKEE</sequence>
<evidence type="ECO:0000256" key="9">
    <source>
        <dbReference type="ARBA" id="ARBA00023201"/>
    </source>
</evidence>
<evidence type="ECO:0000256" key="3">
    <source>
        <dbReference type="ARBA" id="ARBA00022475"/>
    </source>
</evidence>
<reference evidence="12 13" key="1">
    <citation type="submission" date="2021-03" db="EMBL/GenBank/DDBJ databases">
        <title>Enterococcal diversity collection.</title>
        <authorList>
            <person name="Gilmore M.S."/>
            <person name="Schwartzman J."/>
            <person name="Van Tyne D."/>
            <person name="Martin M."/>
            <person name="Earl A.M."/>
            <person name="Manson A.L."/>
            <person name="Straub T."/>
            <person name="Salamzade R."/>
            <person name="Saavedra J."/>
            <person name="Lebreton F."/>
            <person name="Prichula J."/>
            <person name="Schaufler K."/>
            <person name="Gaca A."/>
            <person name="Sgardioli B."/>
            <person name="Wagenaar J."/>
            <person name="Strong T."/>
        </authorList>
    </citation>
    <scope>NUCLEOTIDE SEQUENCE [LARGE SCALE GENOMIC DNA]</scope>
    <source>
        <strain evidence="12 13">669A</strain>
    </source>
</reference>
<keyword evidence="2" id="KW-0813">Transport</keyword>
<keyword evidence="13" id="KW-1185">Reference proteome</keyword>
<keyword evidence="7" id="KW-0406">Ion transport</keyword>
<evidence type="ECO:0000313" key="13">
    <source>
        <dbReference type="Proteomes" id="UP000664601"/>
    </source>
</evidence>
<keyword evidence="5 10" id="KW-1133">Transmembrane helix</keyword>
<keyword evidence="8 10" id="KW-0472">Membrane</keyword>
<dbReference type="InterPro" id="IPR006153">
    <property type="entry name" value="Cation/H_exchanger_TM"/>
</dbReference>
<dbReference type="Proteomes" id="UP000664601">
    <property type="component" value="Unassembled WGS sequence"/>
</dbReference>
<feature type="transmembrane region" description="Helical" evidence="10">
    <location>
        <begin position="311"/>
        <end position="336"/>
    </location>
</feature>